<protein>
    <recommendedName>
        <fullName evidence="2">C1q domain-containing protein</fullName>
    </recommendedName>
</protein>
<evidence type="ECO:0000313" key="4">
    <source>
        <dbReference type="Proteomes" id="UP000680038"/>
    </source>
</evidence>
<evidence type="ECO:0000256" key="1">
    <source>
        <dbReference type="SAM" id="SignalP"/>
    </source>
</evidence>
<name>A0A916JBF0_9BACT</name>
<dbReference type="RefSeq" id="WP_215239121.1">
    <property type="nucleotide sequence ID" value="NZ_CAJRAF010000002.1"/>
</dbReference>
<gene>
    <name evidence="3" type="ORF">DYBT9275_02490</name>
</gene>
<dbReference type="Gene3D" id="2.60.120.40">
    <property type="match status" value="1"/>
</dbReference>
<sequence length="228" mass="24043">MKNLTKTLMAGTIVTVMCSAQTLFAQVKVGTNPTTIEAASNLEVEASTTDRKVKVDKTTGQLTIKDGTEGAGKILTSDANGGASWQTPEVQNSPVAFAVNTGAAQNLPLSTFVTVNFDNKAFDKNNVFNLTTNQFTVPANGTGYYDLSVRVTTANTNHSINCYLYIYVNGVQNSLVAVGNAGAGSGIIVSGSVLSQLNSGDVVDIRVWTDTPDVSVTTRNLYVTMASR</sequence>
<keyword evidence="1" id="KW-0732">Signal</keyword>
<accession>A0A916JBF0</accession>
<dbReference type="EMBL" id="CAJRAF010000002">
    <property type="protein sequence ID" value="CAG5000575.1"/>
    <property type="molecule type" value="Genomic_DNA"/>
</dbReference>
<proteinExistence type="predicted"/>
<dbReference type="SUPFAM" id="SSF49842">
    <property type="entry name" value="TNF-like"/>
    <property type="match status" value="1"/>
</dbReference>
<dbReference type="Proteomes" id="UP000680038">
    <property type="component" value="Unassembled WGS sequence"/>
</dbReference>
<feature type="chain" id="PRO_5038009395" description="C1q domain-containing protein" evidence="1">
    <location>
        <begin position="26"/>
        <end position="228"/>
    </location>
</feature>
<dbReference type="Pfam" id="PF00386">
    <property type="entry name" value="C1q"/>
    <property type="match status" value="1"/>
</dbReference>
<reference evidence="3" key="1">
    <citation type="submission" date="2021-04" db="EMBL/GenBank/DDBJ databases">
        <authorList>
            <person name="Rodrigo-Torres L."/>
            <person name="Arahal R. D."/>
            <person name="Lucena T."/>
        </authorList>
    </citation>
    <scope>NUCLEOTIDE SEQUENCE</scope>
    <source>
        <strain evidence="3">CECT 9275</strain>
    </source>
</reference>
<feature type="domain" description="C1q" evidence="2">
    <location>
        <begin position="96"/>
        <end position="208"/>
    </location>
</feature>
<dbReference type="InterPro" id="IPR001073">
    <property type="entry name" value="C1q_dom"/>
</dbReference>
<feature type="signal peptide" evidence="1">
    <location>
        <begin position="1"/>
        <end position="25"/>
    </location>
</feature>
<dbReference type="InterPro" id="IPR008983">
    <property type="entry name" value="Tumour_necrosis_fac-like_dom"/>
</dbReference>
<organism evidence="3 4">
    <name type="scientific">Dyadobacter helix</name>
    <dbReference type="NCBI Taxonomy" id="2822344"/>
    <lineage>
        <taxon>Bacteria</taxon>
        <taxon>Pseudomonadati</taxon>
        <taxon>Bacteroidota</taxon>
        <taxon>Cytophagia</taxon>
        <taxon>Cytophagales</taxon>
        <taxon>Spirosomataceae</taxon>
        <taxon>Dyadobacter</taxon>
    </lineage>
</organism>
<dbReference type="AlphaFoldDB" id="A0A916JBF0"/>
<keyword evidence="4" id="KW-1185">Reference proteome</keyword>
<evidence type="ECO:0000259" key="2">
    <source>
        <dbReference type="Pfam" id="PF00386"/>
    </source>
</evidence>
<evidence type="ECO:0000313" key="3">
    <source>
        <dbReference type="EMBL" id="CAG5000575.1"/>
    </source>
</evidence>
<comment type="caution">
    <text evidence="3">The sequence shown here is derived from an EMBL/GenBank/DDBJ whole genome shotgun (WGS) entry which is preliminary data.</text>
</comment>